<accession>A0A8J3TIW7</accession>
<dbReference type="Proteomes" id="UP000599074">
    <property type="component" value="Unassembled WGS sequence"/>
</dbReference>
<organism evidence="1 2">
    <name type="scientific">Planosporangium mesophilum</name>
    <dbReference type="NCBI Taxonomy" id="689768"/>
    <lineage>
        <taxon>Bacteria</taxon>
        <taxon>Bacillati</taxon>
        <taxon>Actinomycetota</taxon>
        <taxon>Actinomycetes</taxon>
        <taxon>Micromonosporales</taxon>
        <taxon>Micromonosporaceae</taxon>
        <taxon>Planosporangium</taxon>
    </lineage>
</organism>
<evidence type="ECO:0000313" key="2">
    <source>
        <dbReference type="Proteomes" id="UP000599074"/>
    </source>
</evidence>
<dbReference type="AlphaFoldDB" id="A0A8J3TIW7"/>
<proteinExistence type="predicted"/>
<sequence>MPRSLHEEQDGKKRARRRKNAIRALNGVRSTFDLASTLAASARHEGLSYAAKALAVTCQIAVSVLESHHR</sequence>
<reference evidence="1" key="1">
    <citation type="submission" date="2021-01" db="EMBL/GenBank/DDBJ databases">
        <title>Whole genome shotgun sequence of Planosporangium mesophilum NBRC 109066.</title>
        <authorList>
            <person name="Komaki H."/>
            <person name="Tamura T."/>
        </authorList>
    </citation>
    <scope>NUCLEOTIDE SEQUENCE</scope>
    <source>
        <strain evidence="1">NBRC 109066</strain>
    </source>
</reference>
<dbReference type="EMBL" id="BOON01000084">
    <property type="protein sequence ID" value="GII26521.1"/>
    <property type="molecule type" value="Genomic_DNA"/>
</dbReference>
<gene>
    <name evidence="1" type="ORF">Pme01_61180</name>
</gene>
<comment type="caution">
    <text evidence="1">The sequence shown here is derived from an EMBL/GenBank/DDBJ whole genome shotgun (WGS) entry which is preliminary data.</text>
</comment>
<keyword evidence="2" id="KW-1185">Reference proteome</keyword>
<evidence type="ECO:0000313" key="1">
    <source>
        <dbReference type="EMBL" id="GII26521.1"/>
    </source>
</evidence>
<protein>
    <submittedName>
        <fullName evidence="1">Uncharacterized protein</fullName>
    </submittedName>
</protein>
<name>A0A8J3TIW7_9ACTN</name>